<dbReference type="EMBL" id="BRVO01000003">
    <property type="protein sequence ID" value="GLB50193.1"/>
    <property type="molecule type" value="Genomic_DNA"/>
</dbReference>
<evidence type="ECO:0000256" key="1">
    <source>
        <dbReference type="SAM" id="SignalP"/>
    </source>
</evidence>
<proteinExistence type="predicted"/>
<protein>
    <recommendedName>
        <fullName evidence="4">MetA-pathway of phenol degradation</fullName>
    </recommendedName>
</protein>
<feature type="chain" id="PRO_5045551251" description="MetA-pathway of phenol degradation" evidence="1">
    <location>
        <begin position="24"/>
        <end position="261"/>
    </location>
</feature>
<keyword evidence="3" id="KW-1185">Reference proteome</keyword>
<evidence type="ECO:0000313" key="3">
    <source>
        <dbReference type="Proteomes" id="UP001143543"/>
    </source>
</evidence>
<dbReference type="RefSeq" id="WP_281765825.1">
    <property type="nucleotide sequence ID" value="NZ_BRVO01000003.1"/>
</dbReference>
<reference evidence="2" key="1">
    <citation type="submission" date="2022-07" db="EMBL/GenBank/DDBJ databases">
        <title>Taxonomy of Novel Oxalotrophic and Methylotrophic Bacteria.</title>
        <authorList>
            <person name="Sahin N."/>
            <person name="Tani A."/>
        </authorList>
    </citation>
    <scope>NUCLEOTIDE SEQUENCE</scope>
    <source>
        <strain evidence="2">Y10</strain>
    </source>
</reference>
<accession>A0ABQ5MLF0</accession>
<organism evidence="2 3">
    <name type="scientific">Neptunitalea lumnitzerae</name>
    <dbReference type="NCBI Taxonomy" id="2965509"/>
    <lineage>
        <taxon>Bacteria</taxon>
        <taxon>Pseudomonadati</taxon>
        <taxon>Bacteroidota</taxon>
        <taxon>Flavobacteriia</taxon>
        <taxon>Flavobacteriales</taxon>
        <taxon>Flavobacteriaceae</taxon>
        <taxon>Neptunitalea</taxon>
    </lineage>
</organism>
<dbReference type="Proteomes" id="UP001143543">
    <property type="component" value="Unassembled WGS sequence"/>
</dbReference>
<sequence length="261" mass="29373">MKKLIYIALVLLGGQLAFSQNRAQTISDSLTPEPSAEKYKPFNFNLQIKNMHLWRGYRVTDAPMTAGDVNYTSKNGKFKAGLWGGSGFNGDYHEFDYYVSYATGGWSLAVWDINNYSDYPDAEIFNYDIGKTSHFVDVTLAYQFKQVPLKLSWSTIVLGRDTYTTEDGELKNAFSNYVEVSYVLTQKENWNLGAFVGGVFAFANDVDDSNFYGDKSSLNNIGLVYNRDLNILDKVTIPVSATAMWNPLQKYGAMQVAVNLF</sequence>
<name>A0ABQ5MLF0_9FLAO</name>
<evidence type="ECO:0000313" key="2">
    <source>
        <dbReference type="EMBL" id="GLB50193.1"/>
    </source>
</evidence>
<feature type="signal peptide" evidence="1">
    <location>
        <begin position="1"/>
        <end position="23"/>
    </location>
</feature>
<keyword evidence="1" id="KW-0732">Signal</keyword>
<gene>
    <name evidence="2" type="ORF">Y10_25610</name>
</gene>
<comment type="caution">
    <text evidence="2">The sequence shown here is derived from an EMBL/GenBank/DDBJ whole genome shotgun (WGS) entry which is preliminary data.</text>
</comment>
<evidence type="ECO:0008006" key="4">
    <source>
        <dbReference type="Google" id="ProtNLM"/>
    </source>
</evidence>